<name>D1C2H4_SPHTD</name>
<dbReference type="eggNOG" id="COG2867">
    <property type="taxonomic scope" value="Bacteria"/>
</dbReference>
<dbReference type="STRING" id="479434.Sthe_1005"/>
<evidence type="ECO:0000313" key="3">
    <source>
        <dbReference type="EMBL" id="ACZ38441.1"/>
    </source>
</evidence>
<feature type="domain" description="Coenzyme Q-binding protein COQ10 START" evidence="2">
    <location>
        <begin position="9"/>
        <end position="118"/>
    </location>
</feature>
<accession>D1C2H4</accession>
<dbReference type="AlphaFoldDB" id="D1C2H4"/>
<dbReference type="EMBL" id="CP001823">
    <property type="protein sequence ID" value="ACZ38441.1"/>
    <property type="molecule type" value="Genomic_DNA"/>
</dbReference>
<proteinExistence type="inferred from homology"/>
<reference evidence="3 4" key="2">
    <citation type="journal article" date="2010" name="Stand. Genomic Sci.">
        <title>Complete genome sequence of Desulfohalobium retbaense type strain (HR(100)).</title>
        <authorList>
            <person name="Spring S."/>
            <person name="Nolan M."/>
            <person name="Lapidus A."/>
            <person name="Glavina Del Rio T."/>
            <person name="Copeland A."/>
            <person name="Tice H."/>
            <person name="Cheng J.F."/>
            <person name="Lucas S."/>
            <person name="Land M."/>
            <person name="Chen F."/>
            <person name="Bruce D."/>
            <person name="Goodwin L."/>
            <person name="Pitluck S."/>
            <person name="Ivanova N."/>
            <person name="Mavromatis K."/>
            <person name="Mikhailova N."/>
            <person name="Pati A."/>
            <person name="Chen A."/>
            <person name="Palaniappan K."/>
            <person name="Hauser L."/>
            <person name="Chang Y.J."/>
            <person name="Jeffries C.D."/>
            <person name="Munk C."/>
            <person name="Kiss H."/>
            <person name="Chain P."/>
            <person name="Han C."/>
            <person name="Brettin T."/>
            <person name="Detter J.C."/>
            <person name="Schuler E."/>
            <person name="Goker M."/>
            <person name="Rohde M."/>
            <person name="Bristow J."/>
            <person name="Eisen J.A."/>
            <person name="Markowitz V."/>
            <person name="Hugenholtz P."/>
            <person name="Kyrpides N.C."/>
            <person name="Klenk H.P."/>
        </authorList>
    </citation>
    <scope>NUCLEOTIDE SEQUENCE [LARGE SCALE GENOMIC DNA]</scope>
    <source>
        <strain evidence="4">ATCC 49802 / DSM 20745 / S 6022</strain>
    </source>
</reference>
<comment type="similarity">
    <text evidence="1">Belongs to the ribosome association toxin RatA family.</text>
</comment>
<evidence type="ECO:0000256" key="1">
    <source>
        <dbReference type="ARBA" id="ARBA00008918"/>
    </source>
</evidence>
<reference evidence="4" key="1">
    <citation type="submission" date="2009-11" db="EMBL/GenBank/DDBJ databases">
        <title>The complete chromosome 1 of Sphaerobacter thermophilus DSM 20745.</title>
        <authorList>
            <person name="Lucas S."/>
            <person name="Copeland A."/>
            <person name="Lapidus A."/>
            <person name="Glavina del Rio T."/>
            <person name="Dalin E."/>
            <person name="Tice H."/>
            <person name="Bruce D."/>
            <person name="Goodwin L."/>
            <person name="Pitluck S."/>
            <person name="Kyrpides N."/>
            <person name="Mavromatis K."/>
            <person name="Ivanova N."/>
            <person name="Mikhailova N."/>
            <person name="LaButti K.M."/>
            <person name="Clum A."/>
            <person name="Sun H.I."/>
            <person name="Brettin T."/>
            <person name="Detter J.C."/>
            <person name="Han C."/>
            <person name="Larimer F."/>
            <person name="Land M."/>
            <person name="Hauser L."/>
            <person name="Markowitz V."/>
            <person name="Cheng J.F."/>
            <person name="Hugenholtz P."/>
            <person name="Woyke T."/>
            <person name="Wu D."/>
            <person name="Steenblock K."/>
            <person name="Schneider S."/>
            <person name="Pukall R."/>
            <person name="Goeker M."/>
            <person name="Klenk H.P."/>
            <person name="Eisen J.A."/>
        </authorList>
    </citation>
    <scope>NUCLEOTIDE SEQUENCE [LARGE SCALE GENOMIC DNA]</scope>
    <source>
        <strain evidence="4">ATCC 49802 / DSM 20745 / S 6022</strain>
    </source>
</reference>
<gene>
    <name evidence="3" type="ordered locus">Sthe_1005</name>
</gene>
<dbReference type="Pfam" id="PF03364">
    <property type="entry name" value="Polyketide_cyc"/>
    <property type="match status" value="1"/>
</dbReference>
<dbReference type="InterPro" id="IPR005031">
    <property type="entry name" value="COQ10_START"/>
</dbReference>
<dbReference type="Gene3D" id="3.30.530.20">
    <property type="match status" value="1"/>
</dbReference>
<dbReference type="Proteomes" id="UP000002027">
    <property type="component" value="Chromosome 1"/>
</dbReference>
<dbReference type="SUPFAM" id="SSF55961">
    <property type="entry name" value="Bet v1-like"/>
    <property type="match status" value="1"/>
</dbReference>
<protein>
    <submittedName>
        <fullName evidence="3">Cyclase/dehydrase</fullName>
    </submittedName>
</protein>
<dbReference type="InterPro" id="IPR023393">
    <property type="entry name" value="START-like_dom_sf"/>
</dbReference>
<dbReference type="InParanoid" id="D1C2H4"/>
<evidence type="ECO:0000313" key="4">
    <source>
        <dbReference type="Proteomes" id="UP000002027"/>
    </source>
</evidence>
<sequence length="151" mass="17019">MHTANEIVIHADATTVYELAAAVERWPEILPHYRWVRVLRDDGHERLVEMAARRDAIPVSWRAVQVREPAIPRIRFRHVGGVTKGMEVAWLFEPGPDGLTVRIVHDFDPPWPVVGALVADRIIGPLFVANIAGKTLRRIKELAEMKAEVPG</sequence>
<dbReference type="RefSeq" id="WP_012871488.1">
    <property type="nucleotide sequence ID" value="NC_013523.1"/>
</dbReference>
<dbReference type="HOGENOM" id="CLU_125904_0_0_0"/>
<organism evidence="3 4">
    <name type="scientific">Sphaerobacter thermophilus (strain ATCC 49802 / DSM 20745 / KCCM 41009 / NCIMB 13125 / S 6022)</name>
    <dbReference type="NCBI Taxonomy" id="479434"/>
    <lineage>
        <taxon>Bacteria</taxon>
        <taxon>Pseudomonadati</taxon>
        <taxon>Thermomicrobiota</taxon>
        <taxon>Thermomicrobia</taxon>
        <taxon>Sphaerobacterales</taxon>
        <taxon>Sphaerobacterineae</taxon>
        <taxon>Sphaerobacteraceae</taxon>
        <taxon>Sphaerobacter</taxon>
    </lineage>
</organism>
<dbReference type="KEGG" id="sti:Sthe_1005"/>
<dbReference type="OrthoDB" id="3078511at2"/>
<evidence type="ECO:0000259" key="2">
    <source>
        <dbReference type="Pfam" id="PF03364"/>
    </source>
</evidence>
<keyword evidence="4" id="KW-1185">Reference proteome</keyword>